<evidence type="ECO:0000256" key="1">
    <source>
        <dbReference type="ARBA" id="ARBA00006479"/>
    </source>
</evidence>
<dbReference type="EMBL" id="DVGA01000067">
    <property type="protein sequence ID" value="HIQ78942.1"/>
    <property type="molecule type" value="Genomic_DNA"/>
</dbReference>
<comment type="similarity">
    <text evidence="1">Belongs to the ROK (NagC/XylR) family.</text>
</comment>
<evidence type="ECO:0000313" key="3">
    <source>
        <dbReference type="Proteomes" id="UP000824262"/>
    </source>
</evidence>
<comment type="caution">
    <text evidence="2">The sequence shown here is derived from an EMBL/GenBank/DDBJ whole genome shotgun (WGS) entry which is preliminary data.</text>
</comment>
<dbReference type="Proteomes" id="UP000824262">
    <property type="component" value="Unassembled WGS sequence"/>
</dbReference>
<reference evidence="2" key="2">
    <citation type="journal article" date="2021" name="PeerJ">
        <title>Extensive microbial diversity within the chicken gut microbiome revealed by metagenomics and culture.</title>
        <authorList>
            <person name="Gilroy R."/>
            <person name="Ravi A."/>
            <person name="Getino M."/>
            <person name="Pursley I."/>
            <person name="Horton D.L."/>
            <person name="Alikhan N.F."/>
            <person name="Baker D."/>
            <person name="Gharbi K."/>
            <person name="Hall N."/>
            <person name="Watson M."/>
            <person name="Adriaenssens E.M."/>
            <person name="Foster-Nyarko E."/>
            <person name="Jarju S."/>
            <person name="Secka A."/>
            <person name="Antonio M."/>
            <person name="Oren A."/>
            <person name="Chaudhuri R.R."/>
            <person name="La Ragione R."/>
            <person name="Hildebrand F."/>
            <person name="Pallen M.J."/>
        </authorList>
    </citation>
    <scope>NUCLEOTIDE SEQUENCE</scope>
    <source>
        <strain evidence="2">ChiBcolR7-354</strain>
    </source>
</reference>
<reference evidence="2" key="1">
    <citation type="submission" date="2020-10" db="EMBL/GenBank/DDBJ databases">
        <authorList>
            <person name="Gilroy R."/>
        </authorList>
    </citation>
    <scope>NUCLEOTIDE SEQUENCE</scope>
    <source>
        <strain evidence="2">ChiBcolR7-354</strain>
    </source>
</reference>
<dbReference type="InterPro" id="IPR043129">
    <property type="entry name" value="ATPase_NBD"/>
</dbReference>
<organism evidence="2 3">
    <name type="scientific">Candidatus Scatomorpha intestinavium</name>
    <dbReference type="NCBI Taxonomy" id="2840922"/>
    <lineage>
        <taxon>Bacteria</taxon>
        <taxon>Bacillati</taxon>
        <taxon>Bacillota</taxon>
        <taxon>Clostridia</taxon>
        <taxon>Eubacteriales</taxon>
        <taxon>Candidatus Scatomorpha</taxon>
    </lineage>
</organism>
<gene>
    <name evidence="2" type="ORF">IAB77_06745</name>
</gene>
<evidence type="ECO:0000313" key="2">
    <source>
        <dbReference type="EMBL" id="HIQ78942.1"/>
    </source>
</evidence>
<dbReference type="Pfam" id="PF00480">
    <property type="entry name" value="ROK"/>
    <property type="match status" value="1"/>
</dbReference>
<sequence>MEKVFLCLDVGGTEIKAAPVDGRGALLRPLRRFPARAGEPAAALLEHFASVISETGAGLPDAAGVRFAFPGPFDYENGVCLLRGLSKFDSLYGLNLRSSLSARLGVEPGRIRFANDAAAFALGEMGFGCAAGASRALFVCIGTGCGSAFGVGGRLAAEGTPGVPENGYIYSAPYLDGCIDDYISRRGLMALSLDRMGESLDGRALAQRAMEGDARAAGCFLAFGERLRDALSPFLTGFAPELVCLGGQIMKSAPLFLPPLREACRRLGIELAVTDDTSVRALQGLTRI</sequence>
<dbReference type="PANTHER" id="PTHR18964:SF149">
    <property type="entry name" value="BIFUNCTIONAL UDP-N-ACETYLGLUCOSAMINE 2-EPIMERASE_N-ACETYLMANNOSAMINE KINASE"/>
    <property type="match status" value="1"/>
</dbReference>
<dbReference type="InterPro" id="IPR000600">
    <property type="entry name" value="ROK"/>
</dbReference>
<dbReference type="PANTHER" id="PTHR18964">
    <property type="entry name" value="ROK (REPRESSOR, ORF, KINASE) FAMILY"/>
    <property type="match status" value="1"/>
</dbReference>
<dbReference type="AlphaFoldDB" id="A0A9D0ZE43"/>
<protein>
    <submittedName>
        <fullName evidence="2">ROK family protein</fullName>
    </submittedName>
</protein>
<proteinExistence type="inferred from homology"/>
<dbReference type="Gene3D" id="3.30.420.40">
    <property type="match status" value="2"/>
</dbReference>
<name>A0A9D0ZE43_9FIRM</name>
<accession>A0A9D0ZE43</accession>
<dbReference type="SUPFAM" id="SSF53067">
    <property type="entry name" value="Actin-like ATPase domain"/>
    <property type="match status" value="1"/>
</dbReference>